<evidence type="ECO:0000313" key="2">
    <source>
        <dbReference type="Proteomes" id="UP001056778"/>
    </source>
</evidence>
<comment type="caution">
    <text evidence="1">The sequence shown here is derived from an EMBL/GenBank/DDBJ whole genome shotgun (WGS) entry which is preliminary data.</text>
</comment>
<name>A0ACB9SSZ0_HOLOL</name>
<keyword evidence="1" id="KW-0808">Transferase</keyword>
<keyword evidence="2" id="KW-1185">Reference proteome</keyword>
<gene>
    <name evidence="1" type="ORF">MML48_8g00008429</name>
</gene>
<dbReference type="EMBL" id="CM043022">
    <property type="protein sequence ID" value="KAI4457144.1"/>
    <property type="molecule type" value="Genomic_DNA"/>
</dbReference>
<organism evidence="1 2">
    <name type="scientific">Holotrichia oblita</name>
    <name type="common">Chafer beetle</name>
    <dbReference type="NCBI Taxonomy" id="644536"/>
    <lineage>
        <taxon>Eukaryota</taxon>
        <taxon>Metazoa</taxon>
        <taxon>Ecdysozoa</taxon>
        <taxon>Arthropoda</taxon>
        <taxon>Hexapoda</taxon>
        <taxon>Insecta</taxon>
        <taxon>Pterygota</taxon>
        <taxon>Neoptera</taxon>
        <taxon>Endopterygota</taxon>
        <taxon>Coleoptera</taxon>
        <taxon>Polyphaga</taxon>
        <taxon>Scarabaeiformia</taxon>
        <taxon>Scarabaeidae</taxon>
        <taxon>Melolonthinae</taxon>
        <taxon>Holotrichia</taxon>
    </lineage>
</organism>
<sequence>MSDISQLPSTLTPADADLTPRTASLILNPGNTWGRLFPTLSTLLAYDLNKASFKLGKTESCDCVLSTDTFIKTKLDNISREHFIIKKEDDKPIYIQDLSKNGTFLNGEKIGRKKKRILQNDDAIAIGYQRLKVFIYKTFENAVDDFLPPSLQRKYYLSRLLGRGACGEVKLIFDKESCRPYAVKRIIKARSSKIFDMNHVKFIQKEIKILREMAHHPFIVKIHDVEETPDAFFLAMEYMEGGVLTDAITERRIPENEVKYFFYQILLAVSYLHDNGIIHRDIKADNILLKEKDNPNTIVKISDFGLAKILEQESVANTRCGTPNYIAPEILDKNKIFYDRKVDIWSMGVLLYLMLSQELPFIASDISTLNKLIKKGRYSMKKPIWDEISTEAKDLIQKMLNISPEERIHLEVISDHPWIDQDKSVQQRVNDMYDSLTPTMTLDLEETIIQPAKRRRLDNDEDDDD</sequence>
<evidence type="ECO:0000313" key="1">
    <source>
        <dbReference type="EMBL" id="KAI4457144.1"/>
    </source>
</evidence>
<protein>
    <submittedName>
        <fullName evidence="1">Ovarian-specific serine/threonine-protein kinase lok-related</fullName>
    </submittedName>
</protein>
<dbReference type="Proteomes" id="UP001056778">
    <property type="component" value="Chromosome 8"/>
</dbReference>
<accession>A0ACB9SSZ0</accession>
<reference evidence="1" key="1">
    <citation type="submission" date="2022-04" db="EMBL/GenBank/DDBJ databases">
        <title>Chromosome-scale genome assembly of Holotrichia oblita Faldermann.</title>
        <authorList>
            <person name="Rongchong L."/>
        </authorList>
    </citation>
    <scope>NUCLEOTIDE SEQUENCE</scope>
    <source>
        <strain evidence="1">81SQS9</strain>
    </source>
</reference>
<keyword evidence="1" id="KW-0418">Kinase</keyword>
<proteinExistence type="predicted"/>